<evidence type="ECO:0000313" key="2">
    <source>
        <dbReference type="Proteomes" id="UP001165960"/>
    </source>
</evidence>
<protein>
    <submittedName>
        <fullName evidence="1">Uncharacterized protein</fullName>
    </submittedName>
</protein>
<sequence>MEVAHNLHRHTVNGGYTLIEILPPAGKREDGEMGMEEQLFWQSCKPKDASQDQGVLDHMINQVCCECCYSLYFDFVFGGPF</sequence>
<gene>
    <name evidence="1" type="ORF">DSO57_1023122</name>
</gene>
<name>A0ACC2UCF2_9FUNG</name>
<dbReference type="Proteomes" id="UP001165960">
    <property type="component" value="Unassembled WGS sequence"/>
</dbReference>
<evidence type="ECO:0000313" key="1">
    <source>
        <dbReference type="EMBL" id="KAJ9084573.1"/>
    </source>
</evidence>
<accession>A0ACC2UCF2</accession>
<comment type="caution">
    <text evidence="1">The sequence shown here is derived from an EMBL/GenBank/DDBJ whole genome shotgun (WGS) entry which is preliminary data.</text>
</comment>
<dbReference type="EMBL" id="QTSX02000829">
    <property type="protein sequence ID" value="KAJ9084573.1"/>
    <property type="molecule type" value="Genomic_DNA"/>
</dbReference>
<reference evidence="1" key="1">
    <citation type="submission" date="2022-04" db="EMBL/GenBank/DDBJ databases">
        <title>Genome of the entomopathogenic fungus Entomophthora muscae.</title>
        <authorList>
            <person name="Elya C."/>
            <person name="Lovett B.R."/>
            <person name="Lee E."/>
            <person name="Macias A.M."/>
            <person name="Hajek A.E."/>
            <person name="De Bivort B.L."/>
            <person name="Kasson M.T."/>
            <person name="De Fine Licht H.H."/>
            <person name="Stajich J.E."/>
        </authorList>
    </citation>
    <scope>NUCLEOTIDE SEQUENCE</scope>
    <source>
        <strain evidence="1">Berkeley</strain>
    </source>
</reference>
<proteinExistence type="predicted"/>
<organism evidence="1 2">
    <name type="scientific">Entomophthora muscae</name>
    <dbReference type="NCBI Taxonomy" id="34485"/>
    <lineage>
        <taxon>Eukaryota</taxon>
        <taxon>Fungi</taxon>
        <taxon>Fungi incertae sedis</taxon>
        <taxon>Zoopagomycota</taxon>
        <taxon>Entomophthoromycotina</taxon>
        <taxon>Entomophthoromycetes</taxon>
        <taxon>Entomophthorales</taxon>
        <taxon>Entomophthoraceae</taxon>
        <taxon>Entomophthora</taxon>
    </lineage>
</organism>
<keyword evidence="2" id="KW-1185">Reference proteome</keyword>